<keyword evidence="2" id="KW-1185">Reference proteome</keyword>
<evidence type="ECO:0000313" key="1">
    <source>
        <dbReference type="EMBL" id="CAK5084239.1"/>
    </source>
</evidence>
<accession>A0ACB1A0B1</accession>
<gene>
    <name evidence="1" type="ORF">MENTE1834_LOCUS31626</name>
</gene>
<proteinExistence type="predicted"/>
<organism evidence="1 2">
    <name type="scientific">Meloidogyne enterolobii</name>
    <name type="common">Root-knot nematode worm</name>
    <name type="synonym">Meloidogyne mayaguensis</name>
    <dbReference type="NCBI Taxonomy" id="390850"/>
    <lineage>
        <taxon>Eukaryota</taxon>
        <taxon>Metazoa</taxon>
        <taxon>Ecdysozoa</taxon>
        <taxon>Nematoda</taxon>
        <taxon>Chromadorea</taxon>
        <taxon>Rhabditida</taxon>
        <taxon>Tylenchina</taxon>
        <taxon>Tylenchomorpha</taxon>
        <taxon>Tylenchoidea</taxon>
        <taxon>Meloidogynidae</taxon>
        <taxon>Meloidogyninae</taxon>
        <taxon>Meloidogyne</taxon>
    </lineage>
</organism>
<evidence type="ECO:0000313" key="2">
    <source>
        <dbReference type="Proteomes" id="UP001497535"/>
    </source>
</evidence>
<protein>
    <submittedName>
        <fullName evidence="1">Uncharacterized protein</fullName>
    </submittedName>
</protein>
<reference evidence="1" key="1">
    <citation type="submission" date="2023-11" db="EMBL/GenBank/DDBJ databases">
        <authorList>
            <person name="Poullet M."/>
        </authorList>
    </citation>
    <scope>NUCLEOTIDE SEQUENCE</scope>
    <source>
        <strain evidence="1">E1834</strain>
    </source>
</reference>
<comment type="caution">
    <text evidence="1">The sequence shown here is derived from an EMBL/GenBank/DDBJ whole genome shotgun (WGS) entry which is preliminary data.</text>
</comment>
<dbReference type="EMBL" id="CAVMJV010000053">
    <property type="protein sequence ID" value="CAK5084239.1"/>
    <property type="molecule type" value="Genomic_DNA"/>
</dbReference>
<name>A0ACB1A0B1_MELEN</name>
<dbReference type="Proteomes" id="UP001497535">
    <property type="component" value="Unassembled WGS sequence"/>
</dbReference>
<sequence>MSLPSCRYSVHSTGWDGPQLSWANVGDTCFVTDGDGDDHAVVDENGCSLDLGLIDEIIYAEDGRMRAYAKSHVFKYADSNQLFFTCQIR</sequence>